<organism evidence="3 4">
    <name type="scientific">Bombiscardovia nodaiensis</name>
    <dbReference type="NCBI Taxonomy" id="2932181"/>
    <lineage>
        <taxon>Bacteria</taxon>
        <taxon>Bacillati</taxon>
        <taxon>Actinomycetota</taxon>
        <taxon>Actinomycetes</taxon>
        <taxon>Bifidobacteriales</taxon>
        <taxon>Bifidobacteriaceae</taxon>
        <taxon>Bombiscardovia</taxon>
    </lineage>
</organism>
<dbReference type="InterPro" id="IPR057893">
    <property type="entry name" value="LRV_2"/>
</dbReference>
<dbReference type="Proteomes" id="UP001321766">
    <property type="component" value="Chromosome"/>
</dbReference>
<accession>A0ABM8B6D9</accession>
<dbReference type="Pfam" id="PF25591">
    <property type="entry name" value="LRV_2"/>
    <property type="match status" value="1"/>
</dbReference>
<evidence type="ECO:0000259" key="2">
    <source>
        <dbReference type="Pfam" id="PF25591"/>
    </source>
</evidence>
<gene>
    <name evidence="3" type="ORF">KIM372_02010</name>
</gene>
<dbReference type="EMBL" id="AP026798">
    <property type="protein sequence ID" value="BDR52294.1"/>
    <property type="molecule type" value="Genomic_DNA"/>
</dbReference>
<sequence length="125" mass="13914">MGHTHRSIRLPWQRHQRQVVDKLKHLQAQESARSSTATPADRQLGQARIPPPAPPLLLTPALACDPETDPEVLWHIAQHVPELRRWLAANPRATPEMLETISQLGGPGVKRALTVLLESLESAQQ</sequence>
<feature type="region of interest" description="Disordered" evidence="1">
    <location>
        <begin position="20"/>
        <end position="54"/>
    </location>
</feature>
<feature type="domain" description="Leucine rich repeat variant" evidence="2">
    <location>
        <begin position="59"/>
        <end position="115"/>
    </location>
</feature>
<keyword evidence="4" id="KW-1185">Reference proteome</keyword>
<evidence type="ECO:0000313" key="3">
    <source>
        <dbReference type="EMBL" id="BDR52294.1"/>
    </source>
</evidence>
<proteinExistence type="predicted"/>
<name>A0ABM8B6D9_9BIFI</name>
<feature type="compositionally biased region" description="Polar residues" evidence="1">
    <location>
        <begin position="28"/>
        <end position="38"/>
    </location>
</feature>
<reference evidence="3 4" key="1">
    <citation type="journal article" date="2023" name="Microbiol. Spectr.">
        <title>Symbiosis of Carpenter Bees with Uncharacterized Lactic Acid Bacteria Showing NAD Auxotrophy.</title>
        <authorList>
            <person name="Kawasaki S."/>
            <person name="Ozawa K."/>
            <person name="Mori T."/>
            <person name="Yamamoto A."/>
            <person name="Ito M."/>
            <person name="Ohkuma M."/>
            <person name="Sakamoto M."/>
            <person name="Matsutani M."/>
        </authorList>
    </citation>
    <scope>NUCLEOTIDE SEQUENCE [LARGE SCALE GENOMIC DNA]</scope>
    <source>
        <strain evidence="3 4">Kim37-2</strain>
    </source>
</reference>
<evidence type="ECO:0000256" key="1">
    <source>
        <dbReference type="SAM" id="MobiDB-lite"/>
    </source>
</evidence>
<evidence type="ECO:0000313" key="4">
    <source>
        <dbReference type="Proteomes" id="UP001321766"/>
    </source>
</evidence>
<protein>
    <recommendedName>
        <fullName evidence="2">Leucine rich repeat variant domain-containing protein</fullName>
    </recommendedName>
</protein>